<reference evidence="1 2" key="1">
    <citation type="submission" date="2024-06" db="EMBL/GenBank/DDBJ databases">
        <title>Genomic Encyclopedia of Type Strains, Phase IV (KMG-IV): sequencing the most valuable type-strain genomes for metagenomic binning, comparative biology and taxonomic classification.</title>
        <authorList>
            <person name="Goeker M."/>
        </authorList>
    </citation>
    <scope>NUCLEOTIDE SEQUENCE [LARGE SCALE GENOMIC DNA]</scope>
    <source>
        <strain evidence="1 2">DSM 23649</strain>
    </source>
</reference>
<evidence type="ECO:0000313" key="1">
    <source>
        <dbReference type="EMBL" id="MET3590374.1"/>
    </source>
</evidence>
<evidence type="ECO:0000313" key="2">
    <source>
        <dbReference type="Proteomes" id="UP001549086"/>
    </source>
</evidence>
<protein>
    <submittedName>
        <fullName evidence="1">Uncharacterized protein</fullName>
    </submittedName>
</protein>
<comment type="caution">
    <text evidence="1">The sequence shown here is derived from an EMBL/GenBank/DDBJ whole genome shotgun (WGS) entry which is preliminary data.</text>
</comment>
<sequence>MAKVTKGIQGKFVLSLNDCDAVRKIFKDFDFLDVETLWVAGMAKKYPEKSF</sequence>
<dbReference type="Proteomes" id="UP001549086">
    <property type="component" value="Unassembled WGS sequence"/>
</dbReference>
<organism evidence="1 2">
    <name type="scientific">Bartonella silvatica</name>
    <dbReference type="NCBI Taxonomy" id="357760"/>
    <lineage>
        <taxon>Bacteria</taxon>
        <taxon>Pseudomonadati</taxon>
        <taxon>Pseudomonadota</taxon>
        <taxon>Alphaproteobacteria</taxon>
        <taxon>Hyphomicrobiales</taxon>
        <taxon>Bartonellaceae</taxon>
        <taxon>Bartonella</taxon>
    </lineage>
</organism>
<proteinExistence type="predicted"/>
<name>A0ABV2HIJ9_9HYPH</name>
<dbReference type="EMBL" id="JBEPLI010000023">
    <property type="protein sequence ID" value="MET3590374.1"/>
    <property type="molecule type" value="Genomic_DNA"/>
</dbReference>
<accession>A0ABV2HIJ9</accession>
<gene>
    <name evidence="1" type="ORF">ABID23_001480</name>
</gene>
<keyword evidence="2" id="KW-1185">Reference proteome</keyword>